<dbReference type="Gene3D" id="1.10.10.10">
    <property type="entry name" value="Winged helix-like DNA-binding domain superfamily/Winged helix DNA-binding domain"/>
    <property type="match status" value="1"/>
</dbReference>
<evidence type="ECO:0000313" key="7">
    <source>
        <dbReference type="Proteomes" id="UP000552700"/>
    </source>
</evidence>
<evidence type="ECO:0000259" key="5">
    <source>
        <dbReference type="PROSITE" id="PS50931"/>
    </source>
</evidence>
<dbReference type="PANTHER" id="PTHR30126">
    <property type="entry name" value="HTH-TYPE TRANSCRIPTIONAL REGULATOR"/>
    <property type="match status" value="1"/>
</dbReference>
<evidence type="ECO:0000256" key="2">
    <source>
        <dbReference type="ARBA" id="ARBA00023015"/>
    </source>
</evidence>
<dbReference type="InterPro" id="IPR036388">
    <property type="entry name" value="WH-like_DNA-bd_sf"/>
</dbReference>
<evidence type="ECO:0000256" key="1">
    <source>
        <dbReference type="ARBA" id="ARBA00009437"/>
    </source>
</evidence>
<dbReference type="RefSeq" id="WP_184078233.1">
    <property type="nucleotide sequence ID" value="NZ_JACIJP010000001.1"/>
</dbReference>
<dbReference type="InterPro" id="IPR005119">
    <property type="entry name" value="LysR_subst-bd"/>
</dbReference>
<keyword evidence="4" id="KW-0804">Transcription</keyword>
<proteinExistence type="inferred from homology"/>
<reference evidence="6 7" key="1">
    <citation type="submission" date="2020-08" db="EMBL/GenBank/DDBJ databases">
        <title>Genomic Encyclopedia of Type Strains, Phase IV (KMG-IV): sequencing the most valuable type-strain genomes for metagenomic binning, comparative biology and taxonomic classification.</title>
        <authorList>
            <person name="Goeker M."/>
        </authorList>
    </citation>
    <scope>NUCLEOTIDE SEQUENCE [LARGE SCALE GENOMIC DNA]</scope>
    <source>
        <strain evidence="6 7">DSM 102255</strain>
    </source>
</reference>
<evidence type="ECO:0000313" key="6">
    <source>
        <dbReference type="EMBL" id="MBB6123374.1"/>
    </source>
</evidence>
<dbReference type="FunFam" id="1.10.10.10:FF:000001">
    <property type="entry name" value="LysR family transcriptional regulator"/>
    <property type="match status" value="1"/>
</dbReference>
<dbReference type="InterPro" id="IPR036390">
    <property type="entry name" value="WH_DNA-bd_sf"/>
</dbReference>
<gene>
    <name evidence="6" type="ORF">FHS92_001081</name>
</gene>
<comment type="caution">
    <text evidence="6">The sequence shown here is derived from an EMBL/GenBank/DDBJ whole genome shotgun (WGS) entry which is preliminary data.</text>
</comment>
<dbReference type="CDD" id="cd05466">
    <property type="entry name" value="PBP2_LTTR_substrate"/>
    <property type="match status" value="1"/>
</dbReference>
<accession>A0A841IY91</accession>
<dbReference type="Pfam" id="PF03466">
    <property type="entry name" value="LysR_substrate"/>
    <property type="match status" value="1"/>
</dbReference>
<feature type="domain" description="HTH lysR-type" evidence="5">
    <location>
        <begin position="1"/>
        <end position="60"/>
    </location>
</feature>
<keyword evidence="3 6" id="KW-0238">DNA-binding</keyword>
<dbReference type="SUPFAM" id="SSF46785">
    <property type="entry name" value="Winged helix' DNA-binding domain"/>
    <property type="match status" value="1"/>
</dbReference>
<comment type="similarity">
    <text evidence="1">Belongs to the LysR transcriptional regulatory family.</text>
</comment>
<dbReference type="PANTHER" id="PTHR30126:SF40">
    <property type="entry name" value="HTH-TYPE TRANSCRIPTIONAL REGULATOR GLTR"/>
    <property type="match status" value="1"/>
</dbReference>
<dbReference type="Gene3D" id="3.40.190.10">
    <property type="entry name" value="Periplasmic binding protein-like II"/>
    <property type="match status" value="2"/>
</dbReference>
<dbReference type="Pfam" id="PF00126">
    <property type="entry name" value="HTH_1"/>
    <property type="match status" value="1"/>
</dbReference>
<protein>
    <submittedName>
        <fullName evidence="6">DNA-binding transcriptional LysR family regulator</fullName>
    </submittedName>
</protein>
<dbReference type="Proteomes" id="UP000552700">
    <property type="component" value="Unassembled WGS sequence"/>
</dbReference>
<dbReference type="InterPro" id="IPR000847">
    <property type="entry name" value="LysR_HTH_N"/>
</dbReference>
<evidence type="ECO:0000256" key="3">
    <source>
        <dbReference type="ARBA" id="ARBA00023125"/>
    </source>
</evidence>
<sequence length="298" mass="31877">MNFSLSELQAFVSIVRTGTFTGAANRINITQPALSRRIQLIENAIGVPLFERLSTGPMLTDAGQEFLPYAEAVLMALEEAEDAARGNVKGDRGQVSFAAIGMLCTTRLVNALRQFCADAAGAELSLSFHANTSESLSDVVLHGKATWGLRYGEDPRLHSEVIGQERLLIVCSRDHKLATAKNVSSNRLADEPWISSPLGIGPDDGSLWSDMAAPDVAGRHIMLTDSIAAQKSLIEAGFGVGLVPSSSVEADLRDGSLRQIDTAAPQPTVPIALVRRKGTFVSKASQQFARLIIEAHAE</sequence>
<dbReference type="PROSITE" id="PS50931">
    <property type="entry name" value="HTH_LYSR"/>
    <property type="match status" value="1"/>
</dbReference>
<dbReference type="GO" id="GO:0003700">
    <property type="term" value="F:DNA-binding transcription factor activity"/>
    <property type="evidence" value="ECO:0007669"/>
    <property type="project" value="InterPro"/>
</dbReference>
<keyword evidence="2" id="KW-0805">Transcription regulation</keyword>
<dbReference type="GO" id="GO:0000976">
    <property type="term" value="F:transcription cis-regulatory region binding"/>
    <property type="evidence" value="ECO:0007669"/>
    <property type="project" value="TreeGrafter"/>
</dbReference>
<name>A0A841IY91_9SPHN</name>
<dbReference type="EMBL" id="JACIJP010000001">
    <property type="protein sequence ID" value="MBB6123374.1"/>
    <property type="molecule type" value="Genomic_DNA"/>
</dbReference>
<organism evidence="6 7">
    <name type="scientific">Sphingobium subterraneum</name>
    <dbReference type="NCBI Taxonomy" id="627688"/>
    <lineage>
        <taxon>Bacteria</taxon>
        <taxon>Pseudomonadati</taxon>
        <taxon>Pseudomonadota</taxon>
        <taxon>Alphaproteobacteria</taxon>
        <taxon>Sphingomonadales</taxon>
        <taxon>Sphingomonadaceae</taxon>
        <taxon>Sphingobium</taxon>
    </lineage>
</organism>
<dbReference type="AlphaFoldDB" id="A0A841IY91"/>
<dbReference type="SUPFAM" id="SSF53850">
    <property type="entry name" value="Periplasmic binding protein-like II"/>
    <property type="match status" value="1"/>
</dbReference>
<dbReference type="PRINTS" id="PR00039">
    <property type="entry name" value="HTHLYSR"/>
</dbReference>
<keyword evidence="7" id="KW-1185">Reference proteome</keyword>
<evidence type="ECO:0000256" key="4">
    <source>
        <dbReference type="ARBA" id="ARBA00023163"/>
    </source>
</evidence>